<dbReference type="RefSeq" id="WP_103912203.1">
    <property type="nucleotide sequence ID" value="NZ_FNUS01000001.1"/>
</dbReference>
<dbReference type="AlphaFoldDB" id="A0A1H5SGY3"/>
<proteinExistence type="predicted"/>
<protein>
    <submittedName>
        <fullName evidence="1">Uncharacterized protein</fullName>
    </submittedName>
</protein>
<accession>A0A1H5SGY3</accession>
<gene>
    <name evidence="1" type="ORF">SAMN05421847_0139</name>
</gene>
<evidence type="ECO:0000313" key="2">
    <source>
        <dbReference type="Proteomes" id="UP000236738"/>
    </source>
</evidence>
<dbReference type="OrthoDB" id="1340494at2"/>
<keyword evidence="2" id="KW-1185">Reference proteome</keyword>
<reference evidence="2" key="1">
    <citation type="submission" date="2016-10" db="EMBL/GenBank/DDBJ databases">
        <authorList>
            <person name="Varghese N."/>
            <person name="Submissions S."/>
        </authorList>
    </citation>
    <scope>NUCLEOTIDE SEQUENCE [LARGE SCALE GENOMIC DNA]</scope>
    <source>
        <strain evidence="2">DSM 21580</strain>
    </source>
</reference>
<sequence length="309" mass="35818">MSQLLQLKRKLISEVYEKAKNNTAETSFSGILKDLELTLREDFNIQLSYKSFETYYKFLIEKDEDYNIKPLILNDLSEFLGFENFKNFCEKNPIPNQSSSVKVTIDGKQESSTSKNFSDIIINITNSPIFTFPEFVSRHKNSFGLVGILFILGFFAKKYDFFQDNEAIEQKKIIDSSKIKNATNEANKSTISIPQTIVYMPSSNNKTSKEKILITKKEKECMYWNGEKYIPVFCDENKAGFHIEQLDQDKLKLIKITQTDTLTAKNALGKVWYDKTSNKVEFFTHYGKNPENGKSLKEVTKYILEKYVK</sequence>
<dbReference type="Proteomes" id="UP000236738">
    <property type="component" value="Unassembled WGS sequence"/>
</dbReference>
<name>A0A1H5SGY3_9FLAO</name>
<evidence type="ECO:0000313" key="1">
    <source>
        <dbReference type="EMBL" id="SEF49684.1"/>
    </source>
</evidence>
<organism evidence="1 2">
    <name type="scientific">Halpernia humi</name>
    <dbReference type="NCBI Taxonomy" id="493375"/>
    <lineage>
        <taxon>Bacteria</taxon>
        <taxon>Pseudomonadati</taxon>
        <taxon>Bacteroidota</taxon>
        <taxon>Flavobacteriia</taxon>
        <taxon>Flavobacteriales</taxon>
        <taxon>Weeksellaceae</taxon>
        <taxon>Chryseobacterium group</taxon>
        <taxon>Halpernia</taxon>
    </lineage>
</organism>
<dbReference type="EMBL" id="FNUS01000001">
    <property type="protein sequence ID" value="SEF49684.1"/>
    <property type="molecule type" value="Genomic_DNA"/>
</dbReference>